<dbReference type="PRINTS" id="PR00793">
    <property type="entry name" value="PROAMNOPTASE"/>
</dbReference>
<comment type="caution">
    <text evidence="4">The sequence shown here is derived from an EMBL/GenBank/DDBJ whole genome shotgun (WGS) entry which is preliminary data.</text>
</comment>
<dbReference type="InterPro" id="IPR002410">
    <property type="entry name" value="Peptidase_S33"/>
</dbReference>
<comment type="similarity">
    <text evidence="1">Belongs to the peptidase S33 family.</text>
</comment>
<dbReference type="AlphaFoldDB" id="A0A8H3FR05"/>
<accession>A0A8H3FR05</accession>
<dbReference type="PANTHER" id="PTHR43798">
    <property type="entry name" value="MONOACYLGLYCEROL LIPASE"/>
    <property type="match status" value="1"/>
</dbReference>
<dbReference type="InterPro" id="IPR000073">
    <property type="entry name" value="AB_hydrolase_1"/>
</dbReference>
<dbReference type="PANTHER" id="PTHR43798:SF33">
    <property type="entry name" value="HYDROLASE, PUTATIVE (AFU_ORTHOLOGUE AFUA_2G14860)-RELATED"/>
    <property type="match status" value="1"/>
</dbReference>
<dbReference type="NCBIfam" id="TIGR01250">
    <property type="entry name" value="pro_imino_pep_2"/>
    <property type="match status" value="1"/>
</dbReference>
<keyword evidence="2" id="KW-0378">Hydrolase</keyword>
<dbReference type="InterPro" id="IPR005945">
    <property type="entry name" value="Pro_imino_pep"/>
</dbReference>
<evidence type="ECO:0000313" key="4">
    <source>
        <dbReference type="EMBL" id="CAF9929176.1"/>
    </source>
</evidence>
<dbReference type="SUPFAM" id="SSF53474">
    <property type="entry name" value="alpha/beta-Hydrolases"/>
    <property type="match status" value="1"/>
</dbReference>
<gene>
    <name evidence="4" type="ORF">HETSPECPRED_007307</name>
</gene>
<dbReference type="GO" id="GO:0016020">
    <property type="term" value="C:membrane"/>
    <property type="evidence" value="ECO:0007669"/>
    <property type="project" value="TreeGrafter"/>
</dbReference>
<reference evidence="4" key="1">
    <citation type="submission" date="2021-03" db="EMBL/GenBank/DDBJ databases">
        <authorList>
            <person name="Tagirdzhanova G."/>
        </authorList>
    </citation>
    <scope>NUCLEOTIDE SEQUENCE</scope>
</reference>
<proteinExistence type="inferred from homology"/>
<evidence type="ECO:0000256" key="1">
    <source>
        <dbReference type="ARBA" id="ARBA00010088"/>
    </source>
</evidence>
<evidence type="ECO:0000313" key="5">
    <source>
        <dbReference type="Proteomes" id="UP000664521"/>
    </source>
</evidence>
<dbReference type="GO" id="GO:0006508">
    <property type="term" value="P:proteolysis"/>
    <property type="evidence" value="ECO:0007669"/>
    <property type="project" value="InterPro"/>
</dbReference>
<name>A0A8H3FR05_9LECA</name>
<dbReference type="PIRSF" id="PIRSF005539">
    <property type="entry name" value="Pept_S33_TRI_F1"/>
    <property type="match status" value="1"/>
</dbReference>
<dbReference type="Proteomes" id="UP000664521">
    <property type="component" value="Unassembled WGS sequence"/>
</dbReference>
<sequence>MAKLEGEGEISFKVPGMENSCSTWYKILGNLKSGIVPLVALHGGPGACHEYLLPLKDLTDQADICIILYDQIGNGKSTRLRERMGDESFWTEELFRLELENLIEYLGLHDRGFDLYGQSWGGMLAAKYAALRPQGLRKLVLADAPASVELLLVGENKLRKGLPEDVQEVLERCEREGKFESGEYEQACLVFYKRHLCRLDPWPKEIEIALGHLKEDPTVYQTMYGPSELMPTGSLKEWTAIEDIHKIEASTLLINGRYDEVQDAAVAPFFEKLNKVKWITLEKSSHMGHFEERERYMEVLKDFLK</sequence>
<dbReference type="Pfam" id="PF00561">
    <property type="entry name" value="Abhydrolase_1"/>
    <property type="match status" value="1"/>
</dbReference>
<dbReference type="GO" id="GO:0008233">
    <property type="term" value="F:peptidase activity"/>
    <property type="evidence" value="ECO:0007669"/>
    <property type="project" value="InterPro"/>
</dbReference>
<keyword evidence="5" id="KW-1185">Reference proteome</keyword>
<organism evidence="4 5">
    <name type="scientific">Heterodermia speciosa</name>
    <dbReference type="NCBI Taxonomy" id="116794"/>
    <lineage>
        <taxon>Eukaryota</taxon>
        <taxon>Fungi</taxon>
        <taxon>Dikarya</taxon>
        <taxon>Ascomycota</taxon>
        <taxon>Pezizomycotina</taxon>
        <taxon>Lecanoromycetes</taxon>
        <taxon>OSLEUM clade</taxon>
        <taxon>Lecanoromycetidae</taxon>
        <taxon>Caliciales</taxon>
        <taxon>Physciaceae</taxon>
        <taxon>Heterodermia</taxon>
    </lineage>
</organism>
<dbReference type="InterPro" id="IPR029058">
    <property type="entry name" value="AB_hydrolase_fold"/>
</dbReference>
<dbReference type="Gene3D" id="3.40.50.1820">
    <property type="entry name" value="alpha/beta hydrolase"/>
    <property type="match status" value="1"/>
</dbReference>
<evidence type="ECO:0000256" key="2">
    <source>
        <dbReference type="ARBA" id="ARBA00022801"/>
    </source>
</evidence>
<evidence type="ECO:0000259" key="3">
    <source>
        <dbReference type="Pfam" id="PF00561"/>
    </source>
</evidence>
<feature type="domain" description="AB hydrolase-1" evidence="3">
    <location>
        <begin position="37"/>
        <end position="292"/>
    </location>
</feature>
<protein>
    <recommendedName>
        <fullName evidence="3">AB hydrolase-1 domain-containing protein</fullName>
    </recommendedName>
</protein>
<dbReference type="InterPro" id="IPR050266">
    <property type="entry name" value="AB_hydrolase_sf"/>
</dbReference>
<dbReference type="EMBL" id="CAJPDS010000050">
    <property type="protein sequence ID" value="CAF9929176.1"/>
    <property type="molecule type" value="Genomic_DNA"/>
</dbReference>
<dbReference type="OrthoDB" id="190201at2759"/>